<dbReference type="InterPro" id="IPR038765">
    <property type="entry name" value="Papain-like_cys_pep_sf"/>
</dbReference>
<evidence type="ECO:0000256" key="1">
    <source>
        <dbReference type="ARBA" id="ARBA00008552"/>
    </source>
</evidence>
<comment type="caution">
    <text evidence="4">The sequence shown here is derived from an EMBL/GenBank/DDBJ whole genome shotgun (WGS) entry which is preliminary data.</text>
</comment>
<evidence type="ECO:0000256" key="2">
    <source>
        <dbReference type="ARBA" id="ARBA00022801"/>
    </source>
</evidence>
<dbReference type="Proteomes" id="UP000728185">
    <property type="component" value="Unassembled WGS sequence"/>
</dbReference>
<dbReference type="EMBL" id="LUCM01005289">
    <property type="protein sequence ID" value="KAA0193041.1"/>
    <property type="molecule type" value="Genomic_DNA"/>
</dbReference>
<dbReference type="GO" id="GO:0006508">
    <property type="term" value="P:proteolysis"/>
    <property type="evidence" value="ECO:0007669"/>
    <property type="project" value="UniProtKB-KW"/>
</dbReference>
<keyword evidence="2" id="KW-0378">Hydrolase</keyword>
<dbReference type="InterPro" id="IPR012462">
    <property type="entry name" value="UFSP1/2_DUB_cat"/>
</dbReference>
<keyword evidence="5" id="KW-1185">Reference proteome</keyword>
<evidence type="ECO:0000313" key="5">
    <source>
        <dbReference type="Proteomes" id="UP000728185"/>
    </source>
</evidence>
<dbReference type="SUPFAM" id="SSF54001">
    <property type="entry name" value="Cysteine proteinases"/>
    <property type="match status" value="1"/>
</dbReference>
<accession>A0A8E0S0N6</accession>
<keyword evidence="4" id="KW-0645">Protease</keyword>
<dbReference type="OrthoDB" id="417506at2759"/>
<organism evidence="4 5">
    <name type="scientific">Fasciolopsis buskii</name>
    <dbReference type="NCBI Taxonomy" id="27845"/>
    <lineage>
        <taxon>Eukaryota</taxon>
        <taxon>Metazoa</taxon>
        <taxon>Spiralia</taxon>
        <taxon>Lophotrochozoa</taxon>
        <taxon>Platyhelminthes</taxon>
        <taxon>Trematoda</taxon>
        <taxon>Digenea</taxon>
        <taxon>Plagiorchiida</taxon>
        <taxon>Echinostomata</taxon>
        <taxon>Echinostomatoidea</taxon>
        <taxon>Fasciolidae</taxon>
        <taxon>Fasciolopsis</taxon>
    </lineage>
</organism>
<reference evidence="4" key="1">
    <citation type="submission" date="2019-05" db="EMBL/GenBank/DDBJ databases">
        <title>Annotation for the trematode Fasciolopsis buski.</title>
        <authorList>
            <person name="Choi Y.-J."/>
        </authorList>
    </citation>
    <scope>NUCLEOTIDE SEQUENCE</scope>
    <source>
        <strain evidence="4">HT</strain>
        <tissue evidence="4">Whole worm</tissue>
    </source>
</reference>
<protein>
    <submittedName>
        <fullName evidence="4">Ubiquitin-fold modifier-1 (Ufm1) specific protease (UfSP)</fullName>
    </submittedName>
</protein>
<dbReference type="PANTHER" id="PTHR48153:SF3">
    <property type="entry name" value="INACTIVE UFM1-SPECIFIC PROTEASE 1"/>
    <property type="match status" value="1"/>
</dbReference>
<dbReference type="AlphaFoldDB" id="A0A8E0S0N6"/>
<name>A0A8E0S0N6_9TREM</name>
<dbReference type="PANTHER" id="PTHR48153">
    <property type="entry name" value="UFM1-SPECIFIC PROTEASE 2"/>
    <property type="match status" value="1"/>
</dbReference>
<sequence>WTSGLLTLELSAIRSELPETGNPVIHGFKGSCYYFHYGLQGIDDRGWGCGYRTLQTILSWFLLNHYSAFEMPDLFQIQELLCDIGDKPENFHRSKEWIGSFECGVVVELLTQVKVQHRPETTAQQNFRLLHVPKGSFTGKQLDILRNHFIDVGSPVMMGGCEDSSSKGVLAIRESLCKTELLICDPHLHNSGEEPSLQEVCSKGWIKWQDTTELREHAFYNLCLPLLSL</sequence>
<feature type="non-terminal residue" evidence="4">
    <location>
        <position position="229"/>
    </location>
</feature>
<dbReference type="Gene3D" id="3.90.70.130">
    <property type="match status" value="1"/>
</dbReference>
<comment type="similarity">
    <text evidence="1">Belongs to the peptidase C78 family.</text>
</comment>
<gene>
    <name evidence="4" type="ORF">FBUS_05933</name>
</gene>
<dbReference type="Pfam" id="PF07910">
    <property type="entry name" value="Peptidase_C78"/>
    <property type="match status" value="1"/>
</dbReference>
<evidence type="ECO:0000259" key="3">
    <source>
        <dbReference type="Pfam" id="PF07910"/>
    </source>
</evidence>
<proteinExistence type="inferred from homology"/>
<evidence type="ECO:0000313" key="4">
    <source>
        <dbReference type="EMBL" id="KAA0193041.1"/>
    </source>
</evidence>
<dbReference type="GO" id="GO:0071567">
    <property type="term" value="F:deUFMylase activity"/>
    <property type="evidence" value="ECO:0007669"/>
    <property type="project" value="TreeGrafter"/>
</dbReference>
<feature type="domain" description="UFSP1/2/DUB catalytic" evidence="3">
    <location>
        <begin position="28"/>
        <end position="223"/>
    </location>
</feature>